<dbReference type="EMBL" id="BGZK01001084">
    <property type="protein sequence ID" value="GBP70737.1"/>
    <property type="molecule type" value="Genomic_DNA"/>
</dbReference>
<dbReference type="AlphaFoldDB" id="A0A4C1Y865"/>
<reference evidence="1 2" key="1">
    <citation type="journal article" date="2019" name="Commun. Biol.">
        <title>The bagworm genome reveals a unique fibroin gene that provides high tensile strength.</title>
        <authorList>
            <person name="Kono N."/>
            <person name="Nakamura H."/>
            <person name="Ohtoshi R."/>
            <person name="Tomita M."/>
            <person name="Numata K."/>
            <person name="Arakawa K."/>
        </authorList>
    </citation>
    <scope>NUCLEOTIDE SEQUENCE [LARGE SCALE GENOMIC DNA]</scope>
</reference>
<comment type="caution">
    <text evidence="1">The sequence shown here is derived from an EMBL/GenBank/DDBJ whole genome shotgun (WGS) entry which is preliminary data.</text>
</comment>
<organism evidence="1 2">
    <name type="scientific">Eumeta variegata</name>
    <name type="common">Bagworm moth</name>
    <name type="synonym">Eumeta japonica</name>
    <dbReference type="NCBI Taxonomy" id="151549"/>
    <lineage>
        <taxon>Eukaryota</taxon>
        <taxon>Metazoa</taxon>
        <taxon>Ecdysozoa</taxon>
        <taxon>Arthropoda</taxon>
        <taxon>Hexapoda</taxon>
        <taxon>Insecta</taxon>
        <taxon>Pterygota</taxon>
        <taxon>Neoptera</taxon>
        <taxon>Endopterygota</taxon>
        <taxon>Lepidoptera</taxon>
        <taxon>Glossata</taxon>
        <taxon>Ditrysia</taxon>
        <taxon>Tineoidea</taxon>
        <taxon>Psychidae</taxon>
        <taxon>Oiketicinae</taxon>
        <taxon>Eumeta</taxon>
    </lineage>
</organism>
<proteinExistence type="predicted"/>
<dbReference type="Proteomes" id="UP000299102">
    <property type="component" value="Unassembled WGS sequence"/>
</dbReference>
<protein>
    <submittedName>
        <fullName evidence="1">Uncharacterized protein</fullName>
    </submittedName>
</protein>
<keyword evidence="2" id="KW-1185">Reference proteome</keyword>
<evidence type="ECO:0000313" key="1">
    <source>
        <dbReference type="EMBL" id="GBP70737.1"/>
    </source>
</evidence>
<name>A0A4C1Y865_EUMVA</name>
<evidence type="ECO:0000313" key="2">
    <source>
        <dbReference type="Proteomes" id="UP000299102"/>
    </source>
</evidence>
<gene>
    <name evidence="1" type="ORF">EVAR_51036_1</name>
</gene>
<accession>A0A4C1Y865</accession>
<sequence>MAQGARPGARLGALSPSVQFKQLLVRTANIELRAICVISVEESAFCVSSEHVFKPLPTDGNERGKYGQSYPSTRVSRVLKLPPDARLTNKRYIHMRKRPFKYYVRTKGGPLLCLLLMTSG</sequence>